<reference evidence="3" key="1">
    <citation type="submission" date="2021-01" db="EMBL/GenBank/DDBJ databases">
        <title>Chromosome-level genome assembly of a human fungal pathogen reveals clustering of transcriptionally co-regulated genes.</title>
        <authorList>
            <person name="Voorhies M."/>
            <person name="Cohen S."/>
            <person name="Shea T.P."/>
            <person name="Petrus S."/>
            <person name="Munoz J.F."/>
            <person name="Poplawski S."/>
            <person name="Goldman W.E."/>
            <person name="Michael T."/>
            <person name="Cuomo C.A."/>
            <person name="Sil A."/>
            <person name="Beyhan S."/>
        </authorList>
    </citation>
    <scope>NUCLEOTIDE SEQUENCE</scope>
    <source>
        <strain evidence="3">WU24</strain>
    </source>
</reference>
<sequence>MGFGLFIAVSVIALVLAKNPDTRAPRFWANTPLLERFWWLAFYSGNQLTRDLNMVVATGKNWRIPVYWSPVLKYISAPILAIIVGFAYPMFHKLRNDPLHIFAFSIANVVMLLVVMGLVVPRSLSVLLPADRRRKVEHYAPGVTLPPVEIQTSAVEETVEETEQMKEKH</sequence>
<evidence type="ECO:0000256" key="1">
    <source>
        <dbReference type="SAM" id="Phobius"/>
    </source>
</evidence>
<evidence type="ECO:0000313" key="4">
    <source>
        <dbReference type="Proteomes" id="UP000663671"/>
    </source>
</evidence>
<organism evidence="3 4">
    <name type="scientific">Ajellomyces capsulatus</name>
    <name type="common">Darling's disease fungus</name>
    <name type="synonym">Histoplasma capsulatum</name>
    <dbReference type="NCBI Taxonomy" id="5037"/>
    <lineage>
        <taxon>Eukaryota</taxon>
        <taxon>Fungi</taxon>
        <taxon>Dikarya</taxon>
        <taxon>Ascomycota</taxon>
        <taxon>Pezizomycotina</taxon>
        <taxon>Eurotiomycetes</taxon>
        <taxon>Eurotiomycetidae</taxon>
        <taxon>Onygenales</taxon>
        <taxon>Ajellomycetaceae</taxon>
        <taxon>Histoplasma</taxon>
    </lineage>
</organism>
<evidence type="ECO:0000256" key="2">
    <source>
        <dbReference type="SAM" id="SignalP"/>
    </source>
</evidence>
<keyword evidence="1" id="KW-0812">Transmembrane</keyword>
<dbReference type="AlphaFoldDB" id="A0A8A1MNT0"/>
<name>A0A8A1MNT0_AJECA</name>
<proteinExistence type="predicted"/>
<keyword evidence="1" id="KW-0472">Membrane</keyword>
<gene>
    <name evidence="3" type="ORF">I7I51_03092</name>
</gene>
<feature type="transmembrane region" description="Helical" evidence="1">
    <location>
        <begin position="101"/>
        <end position="120"/>
    </location>
</feature>
<feature type="chain" id="PRO_5034433020" evidence="2">
    <location>
        <begin position="18"/>
        <end position="169"/>
    </location>
</feature>
<feature type="transmembrane region" description="Helical" evidence="1">
    <location>
        <begin position="71"/>
        <end position="89"/>
    </location>
</feature>
<dbReference type="Proteomes" id="UP000663671">
    <property type="component" value="Chromosome 6"/>
</dbReference>
<keyword evidence="1" id="KW-1133">Transmembrane helix</keyword>
<feature type="signal peptide" evidence="2">
    <location>
        <begin position="1"/>
        <end position="17"/>
    </location>
</feature>
<dbReference type="VEuPathDB" id="FungiDB:I7I51_03092"/>
<protein>
    <submittedName>
        <fullName evidence="3">Creatine transporter</fullName>
    </submittedName>
</protein>
<dbReference type="EMBL" id="CP069116">
    <property type="protein sequence ID" value="QSS66880.1"/>
    <property type="molecule type" value="Genomic_DNA"/>
</dbReference>
<evidence type="ECO:0000313" key="3">
    <source>
        <dbReference type="EMBL" id="QSS66880.1"/>
    </source>
</evidence>
<accession>A0A8A1MNT0</accession>
<dbReference type="OrthoDB" id="6581954at2759"/>
<keyword evidence="2" id="KW-0732">Signal</keyword>